<keyword evidence="4 7" id="KW-0573">Peptidoglycan synthesis</keyword>
<dbReference type="KEGG" id="ccun:CCUN_0081"/>
<dbReference type="EC" id="5.1.1.3" evidence="2 7"/>
<feature type="binding site" evidence="7">
    <location>
        <begin position="71"/>
        <end position="72"/>
    </location>
    <ligand>
        <name>substrate</name>
    </ligand>
</feature>
<feature type="active site" description="Proton donor/acceptor" evidence="7">
    <location>
        <position position="180"/>
    </location>
</feature>
<evidence type="ECO:0000313" key="8">
    <source>
        <dbReference type="EMBL" id="ARJ55749.1"/>
    </source>
</evidence>
<evidence type="ECO:0000256" key="4">
    <source>
        <dbReference type="ARBA" id="ARBA00022984"/>
    </source>
</evidence>
<comment type="similarity">
    <text evidence="7">Belongs to the aspartate/glutamate racemases family.</text>
</comment>
<evidence type="ECO:0000256" key="5">
    <source>
        <dbReference type="ARBA" id="ARBA00023235"/>
    </source>
</evidence>
<evidence type="ECO:0000313" key="9">
    <source>
        <dbReference type="Proteomes" id="UP000192902"/>
    </source>
</evidence>
<keyword evidence="5 7" id="KW-0413">Isomerase</keyword>
<dbReference type="Gene3D" id="3.40.50.1860">
    <property type="match status" value="2"/>
</dbReference>
<dbReference type="InterPro" id="IPR004391">
    <property type="entry name" value="Glu_race"/>
</dbReference>
<dbReference type="eggNOG" id="COG0796">
    <property type="taxonomic scope" value="Bacteria"/>
</dbReference>
<dbReference type="InterPro" id="IPR018187">
    <property type="entry name" value="Asp/Glu_racemase_AS_1"/>
</dbReference>
<evidence type="ECO:0000256" key="7">
    <source>
        <dbReference type="HAMAP-Rule" id="MF_00258"/>
    </source>
</evidence>
<feature type="binding site" evidence="7">
    <location>
        <begin position="39"/>
        <end position="40"/>
    </location>
    <ligand>
        <name>substrate</name>
    </ligand>
</feature>
<dbReference type="GO" id="GO:0071555">
    <property type="term" value="P:cell wall organization"/>
    <property type="evidence" value="ECO:0007669"/>
    <property type="project" value="UniProtKB-KW"/>
</dbReference>
<evidence type="ECO:0000256" key="3">
    <source>
        <dbReference type="ARBA" id="ARBA00022960"/>
    </source>
</evidence>
<sequence>MKIGVFDSGVGGLSVLKALYEARLFEEVVYYGDTARVPYGVKDKDTIIKFCLEALEFFKNIKIDMLIIACNTASAYALDILRSKANFPIYGVIDAGVEATKREILDKNKEILVIATKATIKSKEYELRLKKEGFKNVKALATGLFVPMVEEEIFEGEFLQSAFNYYFKGLQSPDALILACTHFPLLAKSLSEYFGAKTKLIHSGDAIVNFLKTHSQLKSLKTKAKLEFYASSDVQSLKNTAKIWLGLNTKDIQ</sequence>
<comment type="pathway">
    <text evidence="7">Cell wall biogenesis; peptidoglycan biosynthesis.</text>
</comment>
<dbReference type="InterPro" id="IPR015942">
    <property type="entry name" value="Asp/Glu/hydantoin_racemase"/>
</dbReference>
<keyword evidence="6 7" id="KW-0961">Cell wall biogenesis/degradation</keyword>
<dbReference type="GO" id="GO:0009252">
    <property type="term" value="P:peptidoglycan biosynthetic process"/>
    <property type="evidence" value="ECO:0007669"/>
    <property type="project" value="UniProtKB-UniRule"/>
</dbReference>
<dbReference type="Pfam" id="PF01177">
    <property type="entry name" value="Asp_Glu_race"/>
    <property type="match status" value="1"/>
</dbReference>
<accession>A0A1W6BUI5</accession>
<name>A0A1W6BUI5_9BACT</name>
<dbReference type="RefSeq" id="WP_027304983.1">
    <property type="nucleotide sequence ID" value="NZ_CP020867.1"/>
</dbReference>
<keyword evidence="3 7" id="KW-0133">Cell shape</keyword>
<comment type="catalytic activity">
    <reaction evidence="1 7">
        <text>L-glutamate = D-glutamate</text>
        <dbReference type="Rhea" id="RHEA:12813"/>
        <dbReference type="ChEBI" id="CHEBI:29985"/>
        <dbReference type="ChEBI" id="CHEBI:29986"/>
        <dbReference type="EC" id="5.1.1.3"/>
    </reaction>
</comment>
<dbReference type="GO" id="GO:0008881">
    <property type="term" value="F:glutamate racemase activity"/>
    <property type="evidence" value="ECO:0007669"/>
    <property type="project" value="UniProtKB-UniRule"/>
</dbReference>
<evidence type="ECO:0000256" key="1">
    <source>
        <dbReference type="ARBA" id="ARBA00001602"/>
    </source>
</evidence>
<dbReference type="PROSITE" id="PS00923">
    <property type="entry name" value="ASP_GLU_RACEMASE_1"/>
    <property type="match status" value="1"/>
</dbReference>
<dbReference type="STRING" id="1121267.CCUN_0081"/>
<evidence type="ECO:0000256" key="6">
    <source>
        <dbReference type="ARBA" id="ARBA00023316"/>
    </source>
</evidence>
<feature type="active site" description="Proton donor/acceptor" evidence="7">
    <location>
        <position position="70"/>
    </location>
</feature>
<dbReference type="PANTHER" id="PTHR21198">
    <property type="entry name" value="GLUTAMATE RACEMASE"/>
    <property type="match status" value="1"/>
</dbReference>
<dbReference type="PROSITE" id="PS00924">
    <property type="entry name" value="ASP_GLU_RACEMASE_2"/>
    <property type="match status" value="1"/>
</dbReference>
<dbReference type="AlphaFoldDB" id="A0A1W6BUI5"/>
<proteinExistence type="inferred from homology"/>
<feature type="binding site" evidence="7">
    <location>
        <begin position="7"/>
        <end position="8"/>
    </location>
    <ligand>
        <name>substrate</name>
    </ligand>
</feature>
<organism evidence="8 9">
    <name type="scientific">Campylobacter cuniculorum DSM 23162 = LMG 24588</name>
    <dbReference type="NCBI Taxonomy" id="1121267"/>
    <lineage>
        <taxon>Bacteria</taxon>
        <taxon>Pseudomonadati</taxon>
        <taxon>Campylobacterota</taxon>
        <taxon>Epsilonproteobacteria</taxon>
        <taxon>Campylobacterales</taxon>
        <taxon>Campylobacteraceae</taxon>
        <taxon>Campylobacter</taxon>
    </lineage>
</organism>
<dbReference type="UniPathway" id="UPA00219"/>
<comment type="function">
    <text evidence="7">Provides the (R)-glutamate required for cell wall biosynthesis.</text>
</comment>
<dbReference type="GO" id="GO:0008360">
    <property type="term" value="P:regulation of cell shape"/>
    <property type="evidence" value="ECO:0007669"/>
    <property type="project" value="UniProtKB-KW"/>
</dbReference>
<dbReference type="SUPFAM" id="SSF53681">
    <property type="entry name" value="Aspartate/glutamate racemase"/>
    <property type="match status" value="2"/>
</dbReference>
<dbReference type="FunFam" id="3.40.50.1860:FF:000001">
    <property type="entry name" value="Glutamate racemase"/>
    <property type="match status" value="1"/>
</dbReference>
<dbReference type="OrthoDB" id="9801055at2"/>
<dbReference type="NCBIfam" id="TIGR00067">
    <property type="entry name" value="glut_race"/>
    <property type="match status" value="1"/>
</dbReference>
<dbReference type="Proteomes" id="UP000192902">
    <property type="component" value="Chromosome"/>
</dbReference>
<dbReference type="EMBL" id="CP020867">
    <property type="protein sequence ID" value="ARJ55749.1"/>
    <property type="molecule type" value="Genomic_DNA"/>
</dbReference>
<evidence type="ECO:0000256" key="2">
    <source>
        <dbReference type="ARBA" id="ARBA00013090"/>
    </source>
</evidence>
<dbReference type="InterPro" id="IPR001920">
    <property type="entry name" value="Asp/Glu_race"/>
</dbReference>
<gene>
    <name evidence="7 8" type="primary">murI</name>
    <name evidence="8" type="ORF">CCUN_0081</name>
</gene>
<protein>
    <recommendedName>
        <fullName evidence="2 7">Glutamate racemase</fullName>
        <ecNumber evidence="2 7">5.1.1.3</ecNumber>
    </recommendedName>
</protein>
<feature type="binding site" evidence="7">
    <location>
        <begin position="181"/>
        <end position="182"/>
    </location>
    <ligand>
        <name>substrate</name>
    </ligand>
</feature>
<dbReference type="HAMAP" id="MF_00258">
    <property type="entry name" value="Glu_racemase"/>
    <property type="match status" value="1"/>
</dbReference>
<dbReference type="PANTHER" id="PTHR21198:SF2">
    <property type="entry name" value="GLUTAMATE RACEMASE"/>
    <property type="match status" value="1"/>
</dbReference>
<dbReference type="InterPro" id="IPR033134">
    <property type="entry name" value="Asp/Glu_racemase_AS_2"/>
</dbReference>
<reference evidence="8 9" key="1">
    <citation type="submission" date="2017-04" db="EMBL/GenBank/DDBJ databases">
        <title>Complete genome sequence of the Campylobacter cuniculorum type strain LMG24588.</title>
        <authorList>
            <person name="Miller W.G."/>
            <person name="Yee E."/>
            <person name="Revez J."/>
            <person name="Bono J.L."/>
            <person name="Rossi M."/>
        </authorList>
    </citation>
    <scope>NUCLEOTIDE SEQUENCE [LARGE SCALE GENOMIC DNA]</scope>
    <source>
        <strain evidence="8 9">LMG 24588</strain>
    </source>
</reference>